<dbReference type="Proteomes" id="UP000008312">
    <property type="component" value="Unassembled WGS sequence"/>
</dbReference>
<dbReference type="InterPro" id="IPR016024">
    <property type="entry name" value="ARM-type_fold"/>
</dbReference>
<dbReference type="GO" id="GO:0000774">
    <property type="term" value="F:adenyl-nucleotide exchange factor activity"/>
    <property type="evidence" value="ECO:0007669"/>
    <property type="project" value="TreeGrafter"/>
</dbReference>
<dbReference type="InterPro" id="IPR011989">
    <property type="entry name" value="ARM-like"/>
</dbReference>
<dbReference type="PANTHER" id="PTHR19316">
    <property type="entry name" value="PROTEIN FOLDING REGULATOR"/>
    <property type="match status" value="1"/>
</dbReference>
<dbReference type="Gene3D" id="1.25.10.10">
    <property type="entry name" value="Leucine-rich Repeat Variant"/>
    <property type="match status" value="1"/>
</dbReference>
<organism evidence="1">
    <name type="scientific">Blastocystis hominis</name>
    <dbReference type="NCBI Taxonomy" id="12968"/>
    <lineage>
        <taxon>Eukaryota</taxon>
        <taxon>Sar</taxon>
        <taxon>Stramenopiles</taxon>
        <taxon>Bigyra</taxon>
        <taxon>Opalozoa</taxon>
        <taxon>Opalinata</taxon>
        <taxon>Blastocystidae</taxon>
        <taxon>Blastocystis</taxon>
    </lineage>
</organism>
<accession>D8LWI2</accession>
<reference evidence="1" key="1">
    <citation type="submission" date="2010-02" db="EMBL/GenBank/DDBJ databases">
        <title>Sequencing and annotation of the Blastocystis hominis genome.</title>
        <authorList>
            <person name="Wincker P."/>
        </authorList>
    </citation>
    <scope>NUCLEOTIDE SEQUENCE</scope>
    <source>
        <strain evidence="1">Singapore isolate B</strain>
    </source>
</reference>
<dbReference type="PANTHER" id="PTHR19316:SF18">
    <property type="entry name" value="HSP70-BINDING PROTEIN 1"/>
    <property type="match status" value="1"/>
</dbReference>
<evidence type="ECO:0000313" key="1">
    <source>
        <dbReference type="EMBL" id="CBK20171.2"/>
    </source>
</evidence>
<gene>
    <name evidence="1" type="ORF">GSBLH_T00000543001</name>
</gene>
<dbReference type="GeneID" id="24917850"/>
<sequence length="249" mass="28166">MKRTLEELEKDGLSEEATCNLLNVLEELLESLDNARDFQNLNGYQKIIDLLNRSPSNEVKQTCCSLLGTAAQNQPVVQKVLVDSKVIPQLMEFVSTTTDMKLKAKALRSVSSIITGYEDAEKVFLFNNGLNLIKSIIESDDNSSSVKQRALYLLLNLCYRQVMFLRKFLSKELITLLAQNYLVSDDIDLKETSLRIVDFVLSLDRRSFEIADVREVLKTALPSLNSYCSLPDTPEEIKNLVKHIETIVA</sequence>
<dbReference type="InterPro" id="IPR050693">
    <property type="entry name" value="Hsp70_NEF-Inhibitors"/>
</dbReference>
<dbReference type="GO" id="GO:0005783">
    <property type="term" value="C:endoplasmic reticulum"/>
    <property type="evidence" value="ECO:0007669"/>
    <property type="project" value="TreeGrafter"/>
</dbReference>
<dbReference type="AlphaFoldDB" id="D8LWI2"/>
<dbReference type="OrthoDB" id="10250458at2759"/>
<name>D8LWI2_BLAHO</name>
<dbReference type="InParanoid" id="D8LWI2"/>
<evidence type="ECO:0008006" key="3">
    <source>
        <dbReference type="Google" id="ProtNLM"/>
    </source>
</evidence>
<dbReference type="EMBL" id="FN668638">
    <property type="protein sequence ID" value="CBK20171.2"/>
    <property type="molecule type" value="Genomic_DNA"/>
</dbReference>
<proteinExistence type="predicted"/>
<keyword evidence="2" id="KW-1185">Reference proteome</keyword>
<protein>
    <recommendedName>
        <fullName evidence="3">Nucleotide exchange factor Fes1 domain-containing protein</fullName>
    </recommendedName>
</protein>
<dbReference type="RefSeq" id="XP_012894219.1">
    <property type="nucleotide sequence ID" value="XM_013038765.1"/>
</dbReference>
<dbReference type="SUPFAM" id="SSF48371">
    <property type="entry name" value="ARM repeat"/>
    <property type="match status" value="1"/>
</dbReference>
<evidence type="ECO:0000313" key="2">
    <source>
        <dbReference type="Proteomes" id="UP000008312"/>
    </source>
</evidence>